<evidence type="ECO:0000256" key="2">
    <source>
        <dbReference type="ARBA" id="ARBA00022478"/>
    </source>
</evidence>
<dbReference type="NCBIfam" id="TIGR02395">
    <property type="entry name" value="rpoN_sigma"/>
    <property type="match status" value="1"/>
</dbReference>
<keyword evidence="5 9" id="KW-0805">Transcription regulation</keyword>
<feature type="region of interest" description="Disordered" evidence="10">
    <location>
        <begin position="65"/>
        <end position="93"/>
    </location>
</feature>
<keyword evidence="8 9" id="KW-0804">Transcription</keyword>
<evidence type="ECO:0000313" key="13">
    <source>
        <dbReference type="EMBL" id="MTV30620.1"/>
    </source>
</evidence>
<evidence type="ECO:0000256" key="3">
    <source>
        <dbReference type="ARBA" id="ARBA00022679"/>
    </source>
</evidence>
<comment type="function">
    <text evidence="9">Sigma factors are initiation factors that promote the attachment of RNA polymerase to specific initiation sites and are then released.</text>
</comment>
<evidence type="ECO:0000256" key="5">
    <source>
        <dbReference type="ARBA" id="ARBA00023015"/>
    </source>
</evidence>
<keyword evidence="4 9" id="KW-0548">Nucleotidyltransferase</keyword>
<dbReference type="GO" id="GO:0003677">
    <property type="term" value="F:DNA binding"/>
    <property type="evidence" value="ECO:0007669"/>
    <property type="project" value="UniProtKB-KW"/>
</dbReference>
<feature type="domain" description="RNA polymerase sigma factor 54 core-binding" evidence="12">
    <location>
        <begin position="153"/>
        <end position="340"/>
    </location>
</feature>
<evidence type="ECO:0000259" key="12">
    <source>
        <dbReference type="Pfam" id="PF04963"/>
    </source>
</evidence>
<dbReference type="OrthoDB" id="9814402at2"/>
<dbReference type="GO" id="GO:0000428">
    <property type="term" value="C:DNA-directed RNA polymerase complex"/>
    <property type="evidence" value="ECO:0007669"/>
    <property type="project" value="UniProtKB-KW"/>
</dbReference>
<dbReference type="InterPro" id="IPR000394">
    <property type="entry name" value="RNA_pol_sigma_54"/>
</dbReference>
<dbReference type="InterPro" id="IPR007046">
    <property type="entry name" value="RNA_pol_sigma_54_core-bd"/>
</dbReference>
<dbReference type="Pfam" id="PF00309">
    <property type="entry name" value="Sigma54_AID"/>
    <property type="match status" value="1"/>
</dbReference>
<evidence type="ECO:0000256" key="7">
    <source>
        <dbReference type="ARBA" id="ARBA00023125"/>
    </source>
</evidence>
<dbReference type="GO" id="GO:0016779">
    <property type="term" value="F:nucleotidyltransferase activity"/>
    <property type="evidence" value="ECO:0007669"/>
    <property type="project" value="UniProtKB-KW"/>
</dbReference>
<dbReference type="Pfam" id="PF04552">
    <property type="entry name" value="Sigma54_DBD"/>
    <property type="match status" value="1"/>
</dbReference>
<gene>
    <name evidence="13" type="primary">rpoN</name>
    <name evidence="13" type="ORF">GJ654_06385</name>
</gene>
<comment type="caution">
    <text evidence="13">The sequence shown here is derived from an EMBL/GenBank/DDBJ whole genome shotgun (WGS) entry which is preliminary data.</text>
</comment>
<dbReference type="PANTHER" id="PTHR32248">
    <property type="entry name" value="RNA POLYMERASE SIGMA-54 FACTOR"/>
    <property type="match status" value="1"/>
</dbReference>
<dbReference type="PRINTS" id="PR00045">
    <property type="entry name" value="SIGMA54FCT"/>
</dbReference>
<name>A0A6N8DJB3_RHOAC</name>
<dbReference type="PANTHER" id="PTHR32248:SF4">
    <property type="entry name" value="RNA POLYMERASE SIGMA-54 FACTOR"/>
    <property type="match status" value="1"/>
</dbReference>
<dbReference type="EMBL" id="WNKS01000004">
    <property type="protein sequence ID" value="MTV30620.1"/>
    <property type="molecule type" value="Genomic_DNA"/>
</dbReference>
<accession>A0A6N8DJB3</accession>
<dbReference type="NCBIfam" id="NF009118">
    <property type="entry name" value="PRK12469.1"/>
    <property type="match status" value="1"/>
</dbReference>
<evidence type="ECO:0000256" key="9">
    <source>
        <dbReference type="PIRNR" id="PIRNR000774"/>
    </source>
</evidence>
<dbReference type="Pfam" id="PF04963">
    <property type="entry name" value="Sigma54_CBD"/>
    <property type="match status" value="1"/>
</dbReference>
<proteinExistence type="inferred from homology"/>
<dbReference type="InterPro" id="IPR038709">
    <property type="entry name" value="RpoN_core-bd_sf"/>
</dbReference>
<keyword evidence="3 9" id="KW-0808">Transferase</keyword>
<dbReference type="Proteomes" id="UP000439113">
    <property type="component" value="Unassembled WGS sequence"/>
</dbReference>
<keyword evidence="2 9" id="KW-0240">DNA-directed RNA polymerase</keyword>
<dbReference type="GO" id="GO:0001216">
    <property type="term" value="F:DNA-binding transcription activator activity"/>
    <property type="evidence" value="ECO:0007669"/>
    <property type="project" value="InterPro"/>
</dbReference>
<dbReference type="AlphaFoldDB" id="A0A6N8DJB3"/>
<dbReference type="InterPro" id="IPR007634">
    <property type="entry name" value="RNA_pol_sigma_54_DNA-bd"/>
</dbReference>
<organism evidence="13 14">
    <name type="scientific">Rhodoblastus acidophilus</name>
    <name type="common">Rhodopseudomonas acidophila</name>
    <dbReference type="NCBI Taxonomy" id="1074"/>
    <lineage>
        <taxon>Bacteria</taxon>
        <taxon>Pseudomonadati</taxon>
        <taxon>Pseudomonadota</taxon>
        <taxon>Alphaproteobacteria</taxon>
        <taxon>Hyphomicrobiales</taxon>
        <taxon>Rhodoblastaceae</taxon>
        <taxon>Rhodoblastus</taxon>
    </lineage>
</organism>
<sequence>MALSAKMLLRQGQSLVMTPQLLQAIKLLQYSSVELAAFVEEELERNPLLERVEDTRDQPTTGIDALAESQDREAQSDFSSGEPRETDWTSDQLPVSGQALADSLGTDVENAFDADRELSPAADQSRLESLGISETAWSGTSGGGEGSGETGNIEAYIAEETTLATHLARQLAIATADPVKRMIGLAIIDALDEAGYLRERVEDIAHRLGAASKSVEHALSLVQGFEPTGIAARDLAECLALQLRELDRYDPAMQAMLANLHLVAKRDLAALKKICGVDEEDIVDMLAEIRRLDPKPGRAFGSTASALVIPDVIVKAARDGSWLIELNAEALPRVLVNQTYAARVSRSNNGEDDRNFISQCLQTANWLTKSLEQRARTILKVAAEIVRRQDAFLSQGVEYLRPLNLKNIADAVSLHESTVSRVTSNKYMSTPRGMFELKYFFTASIAAHGGGDAYSAEAVRFKIKQMIDAEAPSAVLSDDAIVEKLREHDIDIARRTVAKYRESLKIPSSVERRREKQGARSA</sequence>
<dbReference type="NCBIfam" id="NF004596">
    <property type="entry name" value="PRK05932.1-3"/>
    <property type="match status" value="1"/>
</dbReference>
<evidence type="ECO:0000256" key="4">
    <source>
        <dbReference type="ARBA" id="ARBA00022695"/>
    </source>
</evidence>
<comment type="similarity">
    <text evidence="1 9">Belongs to the sigma-54 factor family.</text>
</comment>
<dbReference type="Gene3D" id="1.10.10.60">
    <property type="entry name" value="Homeodomain-like"/>
    <property type="match status" value="1"/>
</dbReference>
<evidence type="ECO:0000259" key="11">
    <source>
        <dbReference type="Pfam" id="PF04552"/>
    </source>
</evidence>
<dbReference type="GO" id="GO:0006352">
    <property type="term" value="P:DNA-templated transcription initiation"/>
    <property type="evidence" value="ECO:0007669"/>
    <property type="project" value="InterPro"/>
</dbReference>
<reference evidence="13 14" key="1">
    <citation type="submission" date="2019-11" db="EMBL/GenBank/DDBJ databases">
        <title>Whole-genome sequence of a Rhodoblastus acidophilus DSM 142.</title>
        <authorList>
            <person name="Kyndt J.A."/>
            <person name="Meyer T.E."/>
        </authorList>
    </citation>
    <scope>NUCLEOTIDE SEQUENCE [LARGE SCALE GENOMIC DNA]</scope>
    <source>
        <strain evidence="13 14">DSM 142</strain>
    </source>
</reference>
<evidence type="ECO:0000256" key="8">
    <source>
        <dbReference type="ARBA" id="ARBA00023163"/>
    </source>
</evidence>
<evidence type="ECO:0000256" key="10">
    <source>
        <dbReference type="SAM" id="MobiDB-lite"/>
    </source>
</evidence>
<dbReference type="GO" id="GO:0016987">
    <property type="term" value="F:sigma factor activity"/>
    <property type="evidence" value="ECO:0007669"/>
    <property type="project" value="UniProtKB-KW"/>
</dbReference>
<keyword evidence="7 9" id="KW-0238">DNA-binding</keyword>
<dbReference type="PROSITE" id="PS00718">
    <property type="entry name" value="SIGMA54_2"/>
    <property type="match status" value="1"/>
</dbReference>
<dbReference type="Gene3D" id="1.10.10.1330">
    <property type="entry name" value="RNA polymerase sigma-54 factor, core-binding domain"/>
    <property type="match status" value="1"/>
</dbReference>
<keyword evidence="6 9" id="KW-0731">Sigma factor</keyword>
<evidence type="ECO:0000256" key="6">
    <source>
        <dbReference type="ARBA" id="ARBA00023082"/>
    </source>
</evidence>
<dbReference type="PIRSF" id="PIRSF000774">
    <property type="entry name" value="RpoN"/>
    <property type="match status" value="1"/>
</dbReference>
<evidence type="ECO:0000256" key="1">
    <source>
        <dbReference type="ARBA" id="ARBA00008798"/>
    </source>
</evidence>
<dbReference type="PROSITE" id="PS50044">
    <property type="entry name" value="SIGMA54_3"/>
    <property type="match status" value="1"/>
</dbReference>
<feature type="domain" description="RNA polymerase sigma factor 54 DNA-binding" evidence="11">
    <location>
        <begin position="355"/>
        <end position="514"/>
    </location>
</feature>
<evidence type="ECO:0000313" key="14">
    <source>
        <dbReference type="Proteomes" id="UP000439113"/>
    </source>
</evidence>
<dbReference type="PROSITE" id="PS00717">
    <property type="entry name" value="SIGMA54_1"/>
    <property type="match status" value="1"/>
</dbReference>
<dbReference type="RefSeq" id="WP_155445314.1">
    <property type="nucleotide sequence ID" value="NZ_JAOQNR010000005.1"/>
</dbReference>
<protein>
    <recommendedName>
        <fullName evidence="9">RNA polymerase sigma-54 factor</fullName>
    </recommendedName>
</protein>